<dbReference type="KEGG" id="rsu:NHU_02563"/>
<accession>A0A0D6B3Q6</accession>
<dbReference type="Pfam" id="PF00582">
    <property type="entry name" value="Usp"/>
    <property type="match status" value="1"/>
</dbReference>
<dbReference type="PATRIC" id="fig|35806.4.peg.2641"/>
<sequence length="147" mass="15698">MFKKILVPVDLAHAEALKRSCDVAGDLARHYGIGVTYVAVTAPQPGRLARSPEEYRKKLEAFARAEAETHGHRADTRVIVCSDPAAELDAALMEALKEVGADLVVMASHLPGVAERIWPSHGGKLAGHARVSVLLVRPESGSADSRS</sequence>
<dbReference type="eggNOG" id="COG0589">
    <property type="taxonomic scope" value="Bacteria"/>
</dbReference>
<dbReference type="Proteomes" id="UP000064912">
    <property type="component" value="Chromosome"/>
</dbReference>
<dbReference type="AlphaFoldDB" id="A0A0D6B3Q6"/>
<protein>
    <submittedName>
        <fullName evidence="3">Universal stress protein</fullName>
    </submittedName>
</protein>
<feature type="domain" description="UspA" evidence="2">
    <location>
        <begin position="1"/>
        <end position="137"/>
    </location>
</feature>
<evidence type="ECO:0000313" key="3">
    <source>
        <dbReference type="EMBL" id="BAQ69712.1"/>
    </source>
</evidence>
<dbReference type="InterPro" id="IPR006015">
    <property type="entry name" value="Universal_stress_UspA"/>
</dbReference>
<dbReference type="Gene3D" id="3.40.50.620">
    <property type="entry name" value="HUPs"/>
    <property type="match status" value="1"/>
</dbReference>
<dbReference type="InterPro" id="IPR014729">
    <property type="entry name" value="Rossmann-like_a/b/a_fold"/>
</dbReference>
<evidence type="ECO:0000259" key="2">
    <source>
        <dbReference type="Pfam" id="PF00582"/>
    </source>
</evidence>
<comment type="similarity">
    <text evidence="1">Belongs to the universal stress protein A family.</text>
</comment>
<evidence type="ECO:0000256" key="1">
    <source>
        <dbReference type="ARBA" id="ARBA00008791"/>
    </source>
</evidence>
<evidence type="ECO:0000313" key="4">
    <source>
        <dbReference type="Proteomes" id="UP000064912"/>
    </source>
</evidence>
<organism evidence="3 4">
    <name type="scientific">Rhodovulum sulfidophilum</name>
    <name type="common">Rhodobacter sulfidophilus</name>
    <dbReference type="NCBI Taxonomy" id="35806"/>
    <lineage>
        <taxon>Bacteria</taxon>
        <taxon>Pseudomonadati</taxon>
        <taxon>Pseudomonadota</taxon>
        <taxon>Alphaproteobacteria</taxon>
        <taxon>Rhodobacterales</taxon>
        <taxon>Paracoccaceae</taxon>
        <taxon>Rhodovulum</taxon>
    </lineage>
</organism>
<dbReference type="InterPro" id="IPR006016">
    <property type="entry name" value="UspA"/>
</dbReference>
<reference evidence="3 4" key="1">
    <citation type="submission" date="2015-02" db="EMBL/GenBank/DDBJ databases">
        <title>Genome sequene of Rhodovulum sulfidophilum DSM 2351.</title>
        <authorList>
            <person name="Nagao N."/>
        </authorList>
    </citation>
    <scope>NUCLEOTIDE SEQUENCE [LARGE SCALE GENOMIC DNA]</scope>
    <source>
        <strain evidence="3 4">DSM 2351</strain>
    </source>
</reference>
<dbReference type="PRINTS" id="PR01438">
    <property type="entry name" value="UNVRSLSTRESS"/>
</dbReference>
<name>A0A0D6B3Q6_RHOSU</name>
<dbReference type="CDD" id="cd00293">
    <property type="entry name" value="USP-like"/>
    <property type="match status" value="1"/>
</dbReference>
<dbReference type="SUPFAM" id="SSF52402">
    <property type="entry name" value="Adenine nucleotide alpha hydrolases-like"/>
    <property type="match status" value="1"/>
</dbReference>
<dbReference type="EMBL" id="AP014800">
    <property type="protein sequence ID" value="BAQ69712.1"/>
    <property type="molecule type" value="Genomic_DNA"/>
</dbReference>
<gene>
    <name evidence="3" type="ORF">NHU_02563</name>
</gene>
<proteinExistence type="inferred from homology"/>